<gene>
    <name evidence="2" type="ORF">PVAP13_8NG267703</name>
</gene>
<feature type="region of interest" description="Disordered" evidence="1">
    <location>
        <begin position="1"/>
        <end position="33"/>
    </location>
</feature>
<dbReference type="AlphaFoldDB" id="A0A8T0PBV8"/>
<dbReference type="Proteomes" id="UP000823388">
    <property type="component" value="Chromosome 8N"/>
</dbReference>
<name>A0A8T0PBV8_PANVG</name>
<comment type="caution">
    <text evidence="2">The sequence shown here is derived from an EMBL/GenBank/DDBJ whole genome shotgun (WGS) entry which is preliminary data.</text>
</comment>
<feature type="compositionally biased region" description="Gly residues" evidence="1">
    <location>
        <begin position="1"/>
        <end position="11"/>
    </location>
</feature>
<protein>
    <submittedName>
        <fullName evidence="2">Uncharacterized protein</fullName>
    </submittedName>
</protein>
<proteinExistence type="predicted"/>
<sequence length="135" mass="13845">MVLPVGGGGGSSPSCSPPRSWFSPGSLQSRSQPWRGVCAARGVRVGGRPRACTQGPVPQRRTWRRWTCLCSSAAAVAGEMRASSCGRAAAAWSTTGRRMAAWPQGPNDGGSPTAAQLHSPSGGDSACNCYPSAGR</sequence>
<feature type="region of interest" description="Disordered" evidence="1">
    <location>
        <begin position="96"/>
        <end position="125"/>
    </location>
</feature>
<evidence type="ECO:0000313" key="2">
    <source>
        <dbReference type="EMBL" id="KAG2558458.1"/>
    </source>
</evidence>
<accession>A0A8T0PBV8</accession>
<evidence type="ECO:0000256" key="1">
    <source>
        <dbReference type="SAM" id="MobiDB-lite"/>
    </source>
</evidence>
<evidence type="ECO:0000313" key="3">
    <source>
        <dbReference type="Proteomes" id="UP000823388"/>
    </source>
</evidence>
<reference evidence="2" key="1">
    <citation type="submission" date="2020-05" db="EMBL/GenBank/DDBJ databases">
        <title>WGS assembly of Panicum virgatum.</title>
        <authorList>
            <person name="Lovell J.T."/>
            <person name="Jenkins J."/>
            <person name="Shu S."/>
            <person name="Juenger T.E."/>
            <person name="Schmutz J."/>
        </authorList>
    </citation>
    <scope>NUCLEOTIDE SEQUENCE</scope>
    <source>
        <strain evidence="2">AP13</strain>
    </source>
</reference>
<dbReference type="EMBL" id="CM029052">
    <property type="protein sequence ID" value="KAG2558458.1"/>
    <property type="molecule type" value="Genomic_DNA"/>
</dbReference>
<feature type="compositionally biased region" description="Low complexity" evidence="1">
    <location>
        <begin position="12"/>
        <end position="24"/>
    </location>
</feature>
<keyword evidence="3" id="KW-1185">Reference proteome</keyword>
<organism evidence="2 3">
    <name type="scientific">Panicum virgatum</name>
    <name type="common">Blackwell switchgrass</name>
    <dbReference type="NCBI Taxonomy" id="38727"/>
    <lineage>
        <taxon>Eukaryota</taxon>
        <taxon>Viridiplantae</taxon>
        <taxon>Streptophyta</taxon>
        <taxon>Embryophyta</taxon>
        <taxon>Tracheophyta</taxon>
        <taxon>Spermatophyta</taxon>
        <taxon>Magnoliopsida</taxon>
        <taxon>Liliopsida</taxon>
        <taxon>Poales</taxon>
        <taxon>Poaceae</taxon>
        <taxon>PACMAD clade</taxon>
        <taxon>Panicoideae</taxon>
        <taxon>Panicodae</taxon>
        <taxon>Paniceae</taxon>
        <taxon>Panicinae</taxon>
        <taxon>Panicum</taxon>
        <taxon>Panicum sect. Hiantes</taxon>
    </lineage>
</organism>